<dbReference type="Proteomes" id="UP001172673">
    <property type="component" value="Unassembled WGS sequence"/>
</dbReference>
<dbReference type="AlphaFoldDB" id="A0AA38XC79"/>
<proteinExistence type="predicted"/>
<dbReference type="EMBL" id="JAPDRK010000007">
    <property type="protein sequence ID" value="KAJ9610734.1"/>
    <property type="molecule type" value="Genomic_DNA"/>
</dbReference>
<evidence type="ECO:0000313" key="1">
    <source>
        <dbReference type="EMBL" id="KAJ9610734.1"/>
    </source>
</evidence>
<sequence>METHSEASRGGPRQLMHMPNEVLARICYFLIPDEFDPRPLRPDEIRKTTSYQQIRGLRKFYSVRGTDPSTQRIVGLHESFRLHTLQRSLMRSEELTYDDSDSRSSEIPECPVLVKTTYGGDGPTTGIANLAATCHNFNDQAQLLRSQRNFTLTLSNHGITFEGLRDATPLQTLKAHVKGNIPLWIWVDPTKQEVVRVGDGDVPGNRAFRAFANVFGRVKHLCIHIEMDLDPESCRKTNFFLDQISKFLEARQGDPTCLSTLEVAANVGFHTLHLWEHSIYSSSHTMPRGLALDLALMSWRSPSKSYNAAQVCGASVGRDIGCFVHALQRFRTAQNDLRRRKDLTEMASQSPIAVRILIRGIETPSMRWGQWASGGNGSLSGPSFGSFEQFCSSLVSRLRSTESDGEPMISIIMKGELMCELDIPDIAAQRPQEKINTSGGRDNSK</sequence>
<keyword evidence="2" id="KW-1185">Reference proteome</keyword>
<reference evidence="1" key="1">
    <citation type="submission" date="2022-10" db="EMBL/GenBank/DDBJ databases">
        <title>Culturing micro-colonial fungi from biological soil crusts in the Mojave desert and describing Neophaeococcomyces mojavensis, and introducing the new genera and species Taxawa tesnikishii.</title>
        <authorList>
            <person name="Kurbessoian T."/>
            <person name="Stajich J.E."/>
        </authorList>
    </citation>
    <scope>NUCLEOTIDE SEQUENCE</scope>
    <source>
        <strain evidence="1">TK_41</strain>
    </source>
</reference>
<organism evidence="1 2">
    <name type="scientific">Cladophialophora chaetospira</name>
    <dbReference type="NCBI Taxonomy" id="386627"/>
    <lineage>
        <taxon>Eukaryota</taxon>
        <taxon>Fungi</taxon>
        <taxon>Dikarya</taxon>
        <taxon>Ascomycota</taxon>
        <taxon>Pezizomycotina</taxon>
        <taxon>Eurotiomycetes</taxon>
        <taxon>Chaetothyriomycetidae</taxon>
        <taxon>Chaetothyriales</taxon>
        <taxon>Herpotrichiellaceae</taxon>
        <taxon>Cladophialophora</taxon>
    </lineage>
</organism>
<evidence type="ECO:0000313" key="2">
    <source>
        <dbReference type="Proteomes" id="UP001172673"/>
    </source>
</evidence>
<accession>A0AA38XC79</accession>
<gene>
    <name evidence="1" type="ORF">H2200_005511</name>
</gene>
<comment type="caution">
    <text evidence="1">The sequence shown here is derived from an EMBL/GenBank/DDBJ whole genome shotgun (WGS) entry which is preliminary data.</text>
</comment>
<name>A0AA38XC79_9EURO</name>
<protein>
    <submittedName>
        <fullName evidence="1">Uncharacterized protein</fullName>
    </submittedName>
</protein>